<feature type="signal peptide" evidence="1">
    <location>
        <begin position="1"/>
        <end position="29"/>
    </location>
</feature>
<reference evidence="2 3" key="1">
    <citation type="submission" date="2019-02" db="EMBL/GenBank/DDBJ databases">
        <title>Deep-cultivation of Planctomycetes and their phenomic and genomic characterization uncovers novel biology.</title>
        <authorList>
            <person name="Wiegand S."/>
            <person name="Jogler M."/>
            <person name="Boedeker C."/>
            <person name="Pinto D."/>
            <person name="Vollmers J."/>
            <person name="Rivas-Marin E."/>
            <person name="Kohn T."/>
            <person name="Peeters S.H."/>
            <person name="Heuer A."/>
            <person name="Rast P."/>
            <person name="Oberbeckmann S."/>
            <person name="Bunk B."/>
            <person name="Jeske O."/>
            <person name="Meyerdierks A."/>
            <person name="Storesund J.E."/>
            <person name="Kallscheuer N."/>
            <person name="Luecker S."/>
            <person name="Lage O.M."/>
            <person name="Pohl T."/>
            <person name="Merkel B.J."/>
            <person name="Hornburger P."/>
            <person name="Mueller R.-W."/>
            <person name="Bruemmer F."/>
            <person name="Labrenz M."/>
            <person name="Spormann A.M."/>
            <person name="Op den Camp H."/>
            <person name="Overmann J."/>
            <person name="Amann R."/>
            <person name="Jetten M.S.M."/>
            <person name="Mascher T."/>
            <person name="Medema M.H."/>
            <person name="Devos D.P."/>
            <person name="Kaster A.-K."/>
            <person name="Ovreas L."/>
            <person name="Rohde M."/>
            <person name="Galperin M.Y."/>
            <person name="Jogler C."/>
        </authorList>
    </citation>
    <scope>NUCLEOTIDE SEQUENCE [LARGE SCALE GENOMIC DNA]</scope>
    <source>
        <strain evidence="2 3">ElP</strain>
    </source>
</reference>
<evidence type="ECO:0000256" key="1">
    <source>
        <dbReference type="SAM" id="SignalP"/>
    </source>
</evidence>
<dbReference type="Proteomes" id="UP000317835">
    <property type="component" value="Chromosome"/>
</dbReference>
<proteinExistence type="predicted"/>
<keyword evidence="1" id="KW-0732">Signal</keyword>
<protein>
    <submittedName>
        <fullName evidence="2">Uncharacterized protein</fullName>
    </submittedName>
</protein>
<evidence type="ECO:0000313" key="3">
    <source>
        <dbReference type="Proteomes" id="UP000317835"/>
    </source>
</evidence>
<name>A0A518H551_9BACT</name>
<dbReference type="RefSeq" id="WP_145271905.1">
    <property type="nucleotide sequence ID" value="NZ_CP036426.1"/>
</dbReference>
<dbReference type="AlphaFoldDB" id="A0A518H551"/>
<dbReference type="EMBL" id="CP036426">
    <property type="protein sequence ID" value="QDV35957.1"/>
    <property type="molecule type" value="Genomic_DNA"/>
</dbReference>
<evidence type="ECO:0000313" key="2">
    <source>
        <dbReference type="EMBL" id="QDV35957.1"/>
    </source>
</evidence>
<gene>
    <name evidence="2" type="ORF">ElP_38670</name>
</gene>
<dbReference type="OrthoDB" id="266492at2"/>
<organism evidence="2 3">
    <name type="scientific">Tautonia plasticadhaerens</name>
    <dbReference type="NCBI Taxonomy" id="2527974"/>
    <lineage>
        <taxon>Bacteria</taxon>
        <taxon>Pseudomonadati</taxon>
        <taxon>Planctomycetota</taxon>
        <taxon>Planctomycetia</taxon>
        <taxon>Isosphaerales</taxon>
        <taxon>Isosphaeraceae</taxon>
        <taxon>Tautonia</taxon>
    </lineage>
</organism>
<dbReference type="KEGG" id="tpla:ElP_38670"/>
<sequence precursor="true">MTRLSITRALGLILAAAWFAWAGASPAGAQTVIPPFDRVEEDWELVIDQPDLMAEGPQITTTMSPLGDLGGQFIAFNLNYRSQPSYLPGGLELVSYDGERVLATSSQGTSRLATTGETVTWTQSLQISGGVIVYDIKQGDSTTWSGFGQGSGANLGIQAATSLGSMDGYSPSASVANSGPGWQSNRVSSMRMLRVRYYNGGQLVLVDETPRPVELGL</sequence>
<keyword evidence="3" id="KW-1185">Reference proteome</keyword>
<accession>A0A518H551</accession>
<feature type="chain" id="PRO_5021805433" evidence="1">
    <location>
        <begin position="30"/>
        <end position="217"/>
    </location>
</feature>